<feature type="transmembrane region" description="Helical" evidence="7">
    <location>
        <begin position="181"/>
        <end position="199"/>
    </location>
</feature>
<dbReference type="STRING" id="1514105.AOC36_00275"/>
<evidence type="ECO:0000259" key="9">
    <source>
        <dbReference type="Pfam" id="PF16916"/>
    </source>
</evidence>
<dbReference type="FunFam" id="1.20.1510.10:FF:000006">
    <property type="entry name" value="Divalent cation efflux transporter"/>
    <property type="match status" value="1"/>
</dbReference>
<dbReference type="OrthoDB" id="9806522at2"/>
<sequence length="371" mass="41474">MNPNQNTSSATKTVYIAIVANGLLAGFKFGIGVISGSISLIADAINNLSDFLTTFVMLIGIKISSKPADEEHPYGHERFEMIGGLIVSIILMYAGIDVLTSAIDQLRNPTLESIHIAMWIVTIISLVVKFSMMVMYRKSAKQNGSELLEAGEVDSRNDVIIAIALLIGFFVQTQYNIVIDGYLGLIISLLILLGAFGLMRDAVTVLMGKRPSQKDIDAVVKILKEHEDIAGYHDLLIHTYGKLHKFGSVHIELDGSMTLNKAHEIADKIEREIDEMCSFEIVIHLDPIDYYDAKSNHVRLRISKTLKNIPEIESYHDFRVIDGIVEFDVVLKEDCEASNEAIEKEIREALSFVEQPIEVNVDRNYLLRNHK</sequence>
<dbReference type="SUPFAM" id="SSF161111">
    <property type="entry name" value="Cation efflux protein transmembrane domain-like"/>
    <property type="match status" value="1"/>
</dbReference>
<comment type="similarity">
    <text evidence="2">Belongs to the cation diffusion facilitator (CDF) transporter (TC 2.A.4) family.</text>
</comment>
<dbReference type="InterPro" id="IPR058533">
    <property type="entry name" value="Cation_efflux_TM"/>
</dbReference>
<dbReference type="InterPro" id="IPR036837">
    <property type="entry name" value="Cation_efflux_CTD_sf"/>
</dbReference>
<gene>
    <name evidence="10" type="ORF">AOC36_00275</name>
</gene>
<dbReference type="GO" id="GO:0016020">
    <property type="term" value="C:membrane"/>
    <property type="evidence" value="ECO:0007669"/>
    <property type="project" value="UniProtKB-SubCell"/>
</dbReference>
<dbReference type="EMBL" id="CP013213">
    <property type="protein sequence ID" value="AMC92482.1"/>
    <property type="molecule type" value="Genomic_DNA"/>
</dbReference>
<evidence type="ECO:0000256" key="5">
    <source>
        <dbReference type="ARBA" id="ARBA00022989"/>
    </source>
</evidence>
<evidence type="ECO:0000256" key="6">
    <source>
        <dbReference type="ARBA" id="ARBA00023136"/>
    </source>
</evidence>
<dbReference type="InterPro" id="IPR027470">
    <property type="entry name" value="Cation_efflux_CTD"/>
</dbReference>
<accession>A0A0X8GXY9</accession>
<dbReference type="Proteomes" id="UP000063781">
    <property type="component" value="Chromosome"/>
</dbReference>
<feature type="transmembrane region" description="Helical" evidence="7">
    <location>
        <begin position="12"/>
        <end position="34"/>
    </location>
</feature>
<dbReference type="NCBIfam" id="TIGR01297">
    <property type="entry name" value="CDF"/>
    <property type="match status" value="1"/>
</dbReference>
<evidence type="ECO:0000256" key="1">
    <source>
        <dbReference type="ARBA" id="ARBA00004141"/>
    </source>
</evidence>
<evidence type="ECO:0000259" key="8">
    <source>
        <dbReference type="Pfam" id="PF01545"/>
    </source>
</evidence>
<keyword evidence="11" id="KW-1185">Reference proteome</keyword>
<dbReference type="PANTHER" id="PTHR43840">
    <property type="entry name" value="MITOCHONDRIAL METAL TRANSPORTER 1-RELATED"/>
    <property type="match status" value="1"/>
</dbReference>
<keyword evidence="4 7" id="KW-0812">Transmembrane</keyword>
<dbReference type="AlphaFoldDB" id="A0A0X8GXY9"/>
<keyword evidence="5 7" id="KW-1133">Transmembrane helix</keyword>
<dbReference type="SUPFAM" id="SSF160240">
    <property type="entry name" value="Cation efflux protein cytoplasmic domain-like"/>
    <property type="match status" value="1"/>
</dbReference>
<dbReference type="InterPro" id="IPR027469">
    <property type="entry name" value="Cation_efflux_TMD_sf"/>
</dbReference>
<feature type="domain" description="Cation efflux protein cytoplasmic" evidence="9">
    <location>
        <begin position="211"/>
        <end position="287"/>
    </location>
</feature>
<dbReference type="InterPro" id="IPR002524">
    <property type="entry name" value="Cation_efflux"/>
</dbReference>
<evidence type="ECO:0000313" key="11">
    <source>
        <dbReference type="Proteomes" id="UP000063781"/>
    </source>
</evidence>
<protein>
    <submittedName>
        <fullName evidence="10">Uncharacterized protein</fullName>
    </submittedName>
</protein>
<evidence type="ECO:0000313" key="10">
    <source>
        <dbReference type="EMBL" id="AMC92482.1"/>
    </source>
</evidence>
<dbReference type="Gene3D" id="3.30.70.1350">
    <property type="entry name" value="Cation efflux protein, cytoplasmic domain"/>
    <property type="match status" value="1"/>
</dbReference>
<proteinExistence type="inferred from homology"/>
<evidence type="ECO:0000256" key="3">
    <source>
        <dbReference type="ARBA" id="ARBA00022448"/>
    </source>
</evidence>
<dbReference type="GO" id="GO:0008324">
    <property type="term" value="F:monoatomic cation transmembrane transporter activity"/>
    <property type="evidence" value="ECO:0007669"/>
    <property type="project" value="InterPro"/>
</dbReference>
<organism evidence="10 11">
    <name type="scientific">Erysipelothrix larvae</name>
    <dbReference type="NCBI Taxonomy" id="1514105"/>
    <lineage>
        <taxon>Bacteria</taxon>
        <taxon>Bacillati</taxon>
        <taxon>Bacillota</taxon>
        <taxon>Erysipelotrichia</taxon>
        <taxon>Erysipelotrichales</taxon>
        <taxon>Erysipelotrichaceae</taxon>
        <taxon>Erysipelothrix</taxon>
    </lineage>
</organism>
<evidence type="ECO:0000256" key="7">
    <source>
        <dbReference type="SAM" id="Phobius"/>
    </source>
</evidence>
<evidence type="ECO:0000256" key="2">
    <source>
        <dbReference type="ARBA" id="ARBA00008114"/>
    </source>
</evidence>
<dbReference type="RefSeq" id="WP_067629749.1">
    <property type="nucleotide sequence ID" value="NZ_CP013213.1"/>
</dbReference>
<feature type="transmembrane region" description="Helical" evidence="7">
    <location>
        <begin position="40"/>
        <end position="59"/>
    </location>
</feature>
<feature type="transmembrane region" description="Helical" evidence="7">
    <location>
        <begin position="116"/>
        <end position="136"/>
    </location>
</feature>
<reference evidence="10 11" key="1">
    <citation type="submission" date="2015-10" db="EMBL/GenBank/DDBJ databases">
        <title>Erysipelothrix larvae sp. LV19 isolated from the larval gut of the rhinoceros beetle, Trypoxylus dichotomus.</title>
        <authorList>
            <person name="Lim S."/>
            <person name="Kim B.-C."/>
        </authorList>
    </citation>
    <scope>NUCLEOTIDE SEQUENCE [LARGE SCALE GENOMIC DNA]</scope>
    <source>
        <strain evidence="10 11">LV19</strain>
    </source>
</reference>
<dbReference type="KEGG" id="erl:AOC36_00275"/>
<dbReference type="Pfam" id="PF16916">
    <property type="entry name" value="ZT_dimer"/>
    <property type="match status" value="1"/>
</dbReference>
<feature type="transmembrane region" description="Helical" evidence="7">
    <location>
        <begin position="79"/>
        <end position="96"/>
    </location>
</feature>
<keyword evidence="6 7" id="KW-0472">Membrane</keyword>
<feature type="domain" description="Cation efflux protein transmembrane" evidence="8">
    <location>
        <begin position="14"/>
        <end position="207"/>
    </location>
</feature>
<name>A0A0X8GXY9_9FIRM</name>
<dbReference type="Pfam" id="PF01545">
    <property type="entry name" value="Cation_efflux"/>
    <property type="match status" value="1"/>
</dbReference>
<comment type="subcellular location">
    <subcellularLocation>
        <location evidence="1">Membrane</location>
        <topology evidence="1">Multi-pass membrane protein</topology>
    </subcellularLocation>
</comment>
<keyword evidence="3" id="KW-0813">Transport</keyword>
<dbReference type="Gene3D" id="1.20.1510.10">
    <property type="entry name" value="Cation efflux protein transmembrane domain"/>
    <property type="match status" value="1"/>
</dbReference>
<dbReference type="InterPro" id="IPR050291">
    <property type="entry name" value="CDF_Transporter"/>
</dbReference>
<evidence type="ECO:0000256" key="4">
    <source>
        <dbReference type="ARBA" id="ARBA00022692"/>
    </source>
</evidence>
<dbReference type="PANTHER" id="PTHR43840:SF15">
    <property type="entry name" value="MITOCHONDRIAL METAL TRANSPORTER 1-RELATED"/>
    <property type="match status" value="1"/>
</dbReference>